<dbReference type="Proteomes" id="UP001596972">
    <property type="component" value="Unassembled WGS sequence"/>
</dbReference>
<evidence type="ECO:0000313" key="9">
    <source>
        <dbReference type="EMBL" id="MFD0903518.1"/>
    </source>
</evidence>
<protein>
    <submittedName>
        <fullName evidence="9">M56 family metallopeptidase</fullName>
    </submittedName>
</protein>
<keyword evidence="2" id="KW-0479">Metal-binding</keyword>
<comment type="cofactor">
    <cofactor evidence="6">
        <name>Zn(2+)</name>
        <dbReference type="ChEBI" id="CHEBI:29105"/>
    </cofactor>
    <text evidence="6">Binds 1 zinc ion per subunit.</text>
</comment>
<keyword evidence="3 6" id="KW-0378">Hydrolase</keyword>
<feature type="domain" description="Peptidase M48" evidence="8">
    <location>
        <begin position="119"/>
        <end position="196"/>
    </location>
</feature>
<organism evidence="9 10">
    <name type="scientific">Actinomadura sediminis</name>
    <dbReference type="NCBI Taxonomy" id="1038904"/>
    <lineage>
        <taxon>Bacteria</taxon>
        <taxon>Bacillati</taxon>
        <taxon>Actinomycetota</taxon>
        <taxon>Actinomycetes</taxon>
        <taxon>Streptosporangiales</taxon>
        <taxon>Thermomonosporaceae</taxon>
        <taxon>Actinomadura</taxon>
    </lineage>
</organism>
<reference evidence="10" key="1">
    <citation type="journal article" date="2019" name="Int. J. Syst. Evol. Microbiol.">
        <title>The Global Catalogue of Microorganisms (GCM) 10K type strain sequencing project: providing services to taxonomists for standard genome sequencing and annotation.</title>
        <authorList>
            <consortium name="The Broad Institute Genomics Platform"/>
            <consortium name="The Broad Institute Genome Sequencing Center for Infectious Disease"/>
            <person name="Wu L."/>
            <person name="Ma J."/>
        </authorList>
    </citation>
    <scope>NUCLEOTIDE SEQUENCE [LARGE SCALE GENOMIC DNA]</scope>
    <source>
        <strain evidence="10">JCM 31202</strain>
    </source>
</reference>
<feature type="transmembrane region" description="Helical" evidence="7">
    <location>
        <begin position="282"/>
        <end position="307"/>
    </location>
</feature>
<accession>A0ABW3ET03</accession>
<evidence type="ECO:0000259" key="8">
    <source>
        <dbReference type="Pfam" id="PF01435"/>
    </source>
</evidence>
<gene>
    <name evidence="9" type="ORF">ACFQ11_24205</name>
</gene>
<keyword evidence="4 6" id="KW-0862">Zinc</keyword>
<keyword evidence="10" id="KW-1185">Reference proteome</keyword>
<dbReference type="InterPro" id="IPR001915">
    <property type="entry name" value="Peptidase_M48"/>
</dbReference>
<keyword evidence="7" id="KW-0472">Membrane</keyword>
<evidence type="ECO:0000313" key="10">
    <source>
        <dbReference type="Proteomes" id="UP001596972"/>
    </source>
</evidence>
<dbReference type="Gene3D" id="3.30.2010.10">
    <property type="entry name" value="Metalloproteases ('zincins'), catalytic domain"/>
    <property type="match status" value="1"/>
</dbReference>
<dbReference type="EMBL" id="JBHTJA010000057">
    <property type="protein sequence ID" value="MFD0903518.1"/>
    <property type="molecule type" value="Genomic_DNA"/>
</dbReference>
<sequence length="309" mass="33246">MSVLLVALLATALLLGWGAGPVLDRYSSGTQPGTAIGAWLGAVAGTFAAVTGAVMIALLWPPTPGHGFVEWLHGCLPHHRTAATVLAGALSMPLLYLCGHRLMRTVPRLRGTLRRRRDHREMLHMVAHEDERHSDVLLLDHPIPVAYCLPSRRRPIVLSTGAQRRLSTRQLAAVLEHERAHLRQRHHLVLLLLDAGHALLPWSPTVRRARSRVPLLLEMAADDAAARTAGHRTLADALRRVGSAPEFAGVLAASGSNGGTLTKRLARLEGRPHRPGRAGRPLAWALSICATIAPLFTAAAAVGQLILPC</sequence>
<name>A0ABW3ET03_9ACTN</name>
<dbReference type="CDD" id="cd07326">
    <property type="entry name" value="M56_BlaR1_MecR1_like"/>
    <property type="match status" value="1"/>
</dbReference>
<evidence type="ECO:0000256" key="7">
    <source>
        <dbReference type="SAM" id="Phobius"/>
    </source>
</evidence>
<comment type="similarity">
    <text evidence="6">Belongs to the peptidase M48 family.</text>
</comment>
<evidence type="ECO:0000256" key="6">
    <source>
        <dbReference type="RuleBase" id="RU003983"/>
    </source>
</evidence>
<proteinExistence type="inferred from homology"/>
<evidence type="ECO:0000256" key="3">
    <source>
        <dbReference type="ARBA" id="ARBA00022801"/>
    </source>
</evidence>
<dbReference type="Pfam" id="PF01435">
    <property type="entry name" value="Peptidase_M48"/>
    <property type="match status" value="1"/>
</dbReference>
<dbReference type="PANTHER" id="PTHR34978:SF3">
    <property type="entry name" value="SLR0241 PROTEIN"/>
    <property type="match status" value="1"/>
</dbReference>
<dbReference type="RefSeq" id="WP_378302411.1">
    <property type="nucleotide sequence ID" value="NZ_JBHTJA010000057.1"/>
</dbReference>
<evidence type="ECO:0000256" key="2">
    <source>
        <dbReference type="ARBA" id="ARBA00022723"/>
    </source>
</evidence>
<feature type="transmembrane region" description="Helical" evidence="7">
    <location>
        <begin position="34"/>
        <end position="60"/>
    </location>
</feature>
<dbReference type="InterPro" id="IPR052173">
    <property type="entry name" value="Beta-lactam_resp_regulator"/>
</dbReference>
<evidence type="ECO:0000256" key="4">
    <source>
        <dbReference type="ARBA" id="ARBA00022833"/>
    </source>
</evidence>
<evidence type="ECO:0000256" key="1">
    <source>
        <dbReference type="ARBA" id="ARBA00022670"/>
    </source>
</evidence>
<keyword evidence="7" id="KW-0812">Transmembrane</keyword>
<keyword evidence="7" id="KW-1133">Transmembrane helix</keyword>
<comment type="caution">
    <text evidence="9">The sequence shown here is derived from an EMBL/GenBank/DDBJ whole genome shotgun (WGS) entry which is preliminary data.</text>
</comment>
<dbReference type="PANTHER" id="PTHR34978">
    <property type="entry name" value="POSSIBLE SENSOR-TRANSDUCER PROTEIN BLAR"/>
    <property type="match status" value="1"/>
</dbReference>
<keyword evidence="5 6" id="KW-0482">Metalloprotease</keyword>
<evidence type="ECO:0000256" key="5">
    <source>
        <dbReference type="ARBA" id="ARBA00023049"/>
    </source>
</evidence>
<keyword evidence="1 6" id="KW-0645">Protease</keyword>